<name>A0A178UZR0_ARATH</name>
<protein>
    <recommendedName>
        <fullName evidence="4">Histone deacetylase</fullName>
    </recommendedName>
</protein>
<dbReference type="Gene3D" id="3.40.800.20">
    <property type="entry name" value="Histone deacetylase domain"/>
    <property type="match status" value="1"/>
</dbReference>
<dbReference type="GO" id="GO:0006325">
    <property type="term" value="P:chromatin organization"/>
    <property type="evidence" value="ECO:0007669"/>
    <property type="project" value="UniProtKB-KW"/>
</dbReference>
<evidence type="ECO:0000313" key="3">
    <source>
        <dbReference type="Proteomes" id="UP000078284"/>
    </source>
</evidence>
<evidence type="ECO:0000313" key="2">
    <source>
        <dbReference type="EMBL" id="OAO99519.1"/>
    </source>
</evidence>
<organism evidence="2 3">
    <name type="scientific">Arabidopsis thaliana</name>
    <name type="common">Mouse-ear cress</name>
    <dbReference type="NCBI Taxonomy" id="3702"/>
    <lineage>
        <taxon>Eukaryota</taxon>
        <taxon>Viridiplantae</taxon>
        <taxon>Streptophyta</taxon>
        <taxon>Embryophyta</taxon>
        <taxon>Tracheophyta</taxon>
        <taxon>Spermatophyta</taxon>
        <taxon>Magnoliopsida</taxon>
        <taxon>eudicotyledons</taxon>
        <taxon>Gunneridae</taxon>
        <taxon>Pentapetalae</taxon>
        <taxon>rosids</taxon>
        <taxon>malvids</taxon>
        <taxon>Brassicales</taxon>
        <taxon>Brassicaceae</taxon>
        <taxon>Camelineae</taxon>
        <taxon>Arabidopsis</taxon>
    </lineage>
</organism>
<accession>A0A178UZR0</accession>
<comment type="caution">
    <text evidence="2">The sequence shown here is derived from an EMBL/GenBank/DDBJ whole genome shotgun (WGS) entry which is preliminary data.</text>
</comment>
<evidence type="ECO:0008006" key="4">
    <source>
        <dbReference type="Google" id="ProtNLM"/>
    </source>
</evidence>
<gene>
    <name evidence="2" type="ordered locus">AXX17_At4g10970</name>
</gene>
<keyword evidence="1" id="KW-0156">Chromatin regulator</keyword>
<dbReference type="AlphaFoldDB" id="A0A178UZR0"/>
<sequence>MLLHSEFEVKSHPHPERPDRLRAIAASLDTAGVFPGRCLPINAGEITKQELQMVSCYITVFETILIFCSLQYFCKQFHNWFLFVNFEVHT</sequence>
<dbReference type="Proteomes" id="UP000078284">
    <property type="component" value="Chromosome 4"/>
</dbReference>
<reference evidence="3" key="1">
    <citation type="journal article" date="2016" name="Proc. Natl. Acad. Sci. U.S.A.">
        <title>Chromosome-level assembly of Arabidopsis thaliana Ler reveals the extent of translocation and inversion polymorphisms.</title>
        <authorList>
            <person name="Zapata L."/>
            <person name="Ding J."/>
            <person name="Willing E.M."/>
            <person name="Hartwig B."/>
            <person name="Bezdan D."/>
            <person name="Jiao W.B."/>
            <person name="Patel V."/>
            <person name="Velikkakam James G."/>
            <person name="Koornneef M."/>
            <person name="Ossowski S."/>
            <person name="Schneeberger K."/>
        </authorList>
    </citation>
    <scope>NUCLEOTIDE SEQUENCE [LARGE SCALE GENOMIC DNA]</scope>
    <source>
        <strain evidence="3">cv. Landsberg erecta</strain>
    </source>
</reference>
<evidence type="ECO:0000256" key="1">
    <source>
        <dbReference type="ARBA" id="ARBA00022853"/>
    </source>
</evidence>
<dbReference type="InterPro" id="IPR037138">
    <property type="entry name" value="His_deacetylse_dom_sf"/>
</dbReference>
<dbReference type="EMBL" id="LUHQ01000004">
    <property type="protein sequence ID" value="OAO99519.1"/>
    <property type="molecule type" value="Genomic_DNA"/>
</dbReference>
<proteinExistence type="predicted"/>